<evidence type="ECO:0000313" key="8">
    <source>
        <dbReference type="Proteomes" id="UP001589532"/>
    </source>
</evidence>
<feature type="transmembrane region" description="Helical" evidence="6">
    <location>
        <begin position="342"/>
        <end position="359"/>
    </location>
</feature>
<name>A0ABV5S931_9ACTN</name>
<feature type="transmembrane region" description="Helical" evidence="6">
    <location>
        <begin position="57"/>
        <end position="74"/>
    </location>
</feature>
<feature type="transmembrane region" description="Helical" evidence="6">
    <location>
        <begin position="405"/>
        <end position="428"/>
    </location>
</feature>
<keyword evidence="8" id="KW-1185">Reference proteome</keyword>
<evidence type="ECO:0000256" key="2">
    <source>
        <dbReference type="ARBA" id="ARBA00022475"/>
    </source>
</evidence>
<evidence type="ECO:0000256" key="5">
    <source>
        <dbReference type="ARBA" id="ARBA00023136"/>
    </source>
</evidence>
<keyword evidence="5 6" id="KW-0472">Membrane</keyword>
<keyword evidence="3 6" id="KW-0812">Transmembrane</keyword>
<reference evidence="7 8" key="1">
    <citation type="submission" date="2024-09" db="EMBL/GenBank/DDBJ databases">
        <authorList>
            <person name="Sun Q."/>
            <person name="Mori K."/>
        </authorList>
    </citation>
    <scope>NUCLEOTIDE SEQUENCE [LARGE SCALE GENOMIC DNA]</scope>
    <source>
        <strain evidence="7 8">JCM 3143</strain>
    </source>
</reference>
<evidence type="ECO:0000256" key="1">
    <source>
        <dbReference type="ARBA" id="ARBA00004651"/>
    </source>
</evidence>
<evidence type="ECO:0000313" key="7">
    <source>
        <dbReference type="EMBL" id="MFB9627318.1"/>
    </source>
</evidence>
<organism evidence="7 8">
    <name type="scientific">Nonomuraea helvata</name>
    <dbReference type="NCBI Taxonomy" id="37484"/>
    <lineage>
        <taxon>Bacteria</taxon>
        <taxon>Bacillati</taxon>
        <taxon>Actinomycetota</taxon>
        <taxon>Actinomycetes</taxon>
        <taxon>Streptosporangiales</taxon>
        <taxon>Streptosporangiaceae</taxon>
        <taxon>Nonomuraea</taxon>
    </lineage>
</organism>
<dbReference type="RefSeq" id="WP_345001335.1">
    <property type="nucleotide sequence ID" value="NZ_BAAAXV010000009.1"/>
</dbReference>
<dbReference type="PANTHER" id="PTHR30250">
    <property type="entry name" value="PST FAMILY PREDICTED COLANIC ACID TRANSPORTER"/>
    <property type="match status" value="1"/>
</dbReference>
<proteinExistence type="predicted"/>
<feature type="transmembrane region" description="Helical" evidence="6">
    <location>
        <begin position="167"/>
        <end position="185"/>
    </location>
</feature>
<feature type="transmembrane region" description="Helical" evidence="6">
    <location>
        <begin position="380"/>
        <end position="399"/>
    </location>
</feature>
<feature type="transmembrane region" description="Helical" evidence="6">
    <location>
        <begin position="104"/>
        <end position="125"/>
    </location>
</feature>
<keyword evidence="2" id="KW-1003">Cell membrane</keyword>
<evidence type="ECO:0000256" key="4">
    <source>
        <dbReference type="ARBA" id="ARBA00022989"/>
    </source>
</evidence>
<feature type="transmembrane region" description="Helical" evidence="6">
    <location>
        <begin position="313"/>
        <end position="336"/>
    </location>
</feature>
<comment type="caution">
    <text evidence="7">The sequence shown here is derived from an EMBL/GenBank/DDBJ whole genome shotgun (WGS) entry which is preliminary data.</text>
</comment>
<dbReference type="Proteomes" id="UP001589532">
    <property type="component" value="Unassembled WGS sequence"/>
</dbReference>
<comment type="subcellular location">
    <subcellularLocation>
        <location evidence="1">Cell membrane</location>
        <topology evidence="1">Multi-pass membrane protein</topology>
    </subcellularLocation>
</comment>
<accession>A0ABV5S931</accession>
<feature type="transmembrane region" description="Helical" evidence="6">
    <location>
        <begin position="131"/>
        <end position="155"/>
    </location>
</feature>
<gene>
    <name evidence="7" type="ORF">ACFFSA_29895</name>
</gene>
<evidence type="ECO:0000256" key="6">
    <source>
        <dbReference type="SAM" id="Phobius"/>
    </source>
</evidence>
<dbReference type="InterPro" id="IPR050833">
    <property type="entry name" value="Poly_Biosynth_Transport"/>
</dbReference>
<feature type="transmembrane region" description="Helical" evidence="6">
    <location>
        <begin position="20"/>
        <end position="45"/>
    </location>
</feature>
<keyword evidence="4 6" id="KW-1133">Transmembrane helix</keyword>
<dbReference type="PANTHER" id="PTHR30250:SF26">
    <property type="entry name" value="PSMA PROTEIN"/>
    <property type="match status" value="1"/>
</dbReference>
<sequence>MTSLRETVIRHARMPARRQLWTFAWLAVGSQGEAILSVLSTIALARTTTASEAGKVFFAQSLMSVWFLLCDPRLEDAAQRYVPLQQSRDGGGAALFGRLLRWDVGIGAGASGVALLITLAGYQIGGVPGDLAVLLTLAIITGGAISSTGSAGAAFALTGRLKWLGRVRLRCAVVLFLLTLGGLLVGGPAGYLAGQAAGALVTAAVLAREAMKSIHSTYGPPVPGVAMPTGLVRFSVKASTATSAAAASESGLLALAGVVGGPTLVTILKISLAPARIYTSLISPVASMLQPRLAEAAAVGEGRRIRTDVTRSSLALGALGAGALVAAAPFIGPALGLAYGPSYAQTGTAALLLLAVACAKGGVSWSKVLPLAIGKPGWRLAFLTIEGLLNLGLLLAAVWVAPEPIATAVTFGWGALALTVLGSAFWVLSLRRLVVCHD</sequence>
<protein>
    <submittedName>
        <fullName evidence="7">Lipopolysaccharide biosynthesis protein</fullName>
    </submittedName>
</protein>
<evidence type="ECO:0000256" key="3">
    <source>
        <dbReference type="ARBA" id="ARBA00022692"/>
    </source>
</evidence>
<dbReference type="EMBL" id="JBHMBW010000029">
    <property type="protein sequence ID" value="MFB9627318.1"/>
    <property type="molecule type" value="Genomic_DNA"/>
</dbReference>